<dbReference type="PROSITE" id="PS00154">
    <property type="entry name" value="ATPASE_E1_E2"/>
    <property type="match status" value="1"/>
</dbReference>
<dbReference type="EMBL" id="DPBP01000031">
    <property type="protein sequence ID" value="HCE17750.1"/>
    <property type="molecule type" value="Genomic_DNA"/>
</dbReference>
<keyword evidence="5" id="KW-0479">Metal-binding</keyword>
<comment type="caution">
    <text evidence="14">The sequence shown here is derived from an EMBL/GenBank/DDBJ whole genome shotgun (WGS) entry which is preliminary data.</text>
</comment>
<dbReference type="SUPFAM" id="SSF56784">
    <property type="entry name" value="HAD-like"/>
    <property type="match status" value="1"/>
</dbReference>
<dbReference type="GO" id="GO:0005388">
    <property type="term" value="F:P-type calcium transporter activity"/>
    <property type="evidence" value="ECO:0007669"/>
    <property type="project" value="TreeGrafter"/>
</dbReference>
<keyword evidence="9" id="KW-1278">Translocase</keyword>
<dbReference type="Gene3D" id="1.20.1110.10">
    <property type="entry name" value="Calcium-transporting ATPase, transmembrane domain"/>
    <property type="match status" value="1"/>
</dbReference>
<accession>A0A3D1JGN3</accession>
<dbReference type="InterPro" id="IPR023214">
    <property type="entry name" value="HAD_sf"/>
</dbReference>
<evidence type="ECO:0000256" key="1">
    <source>
        <dbReference type="ARBA" id="ARBA00004651"/>
    </source>
</evidence>
<dbReference type="InterPro" id="IPR001757">
    <property type="entry name" value="P_typ_ATPase"/>
</dbReference>
<dbReference type="Pfam" id="PF00122">
    <property type="entry name" value="E1-E2_ATPase"/>
    <property type="match status" value="1"/>
</dbReference>
<evidence type="ECO:0000256" key="10">
    <source>
        <dbReference type="ARBA" id="ARBA00022989"/>
    </source>
</evidence>
<dbReference type="InterPro" id="IPR023298">
    <property type="entry name" value="ATPase_P-typ_TM_dom_sf"/>
</dbReference>
<keyword evidence="8" id="KW-0460">Magnesium</keyword>
<dbReference type="Gene3D" id="3.40.50.1000">
    <property type="entry name" value="HAD superfamily/HAD-like"/>
    <property type="match status" value="1"/>
</dbReference>
<evidence type="ECO:0000313" key="14">
    <source>
        <dbReference type="EMBL" id="HCE17750.1"/>
    </source>
</evidence>
<keyword evidence="6" id="KW-0547">Nucleotide-binding</keyword>
<dbReference type="Pfam" id="PF08282">
    <property type="entry name" value="Hydrolase_3"/>
    <property type="match status" value="1"/>
</dbReference>
<dbReference type="InterPro" id="IPR018303">
    <property type="entry name" value="ATPase_P-typ_P_site"/>
</dbReference>
<dbReference type="SUPFAM" id="SSF81653">
    <property type="entry name" value="Calcium ATPase, transduction domain A"/>
    <property type="match status" value="1"/>
</dbReference>
<dbReference type="FunFam" id="3.40.50.1000:FF:000001">
    <property type="entry name" value="Phospholipid-transporting ATPase IC"/>
    <property type="match status" value="1"/>
</dbReference>
<evidence type="ECO:0000313" key="15">
    <source>
        <dbReference type="Proteomes" id="UP000264141"/>
    </source>
</evidence>
<feature type="transmembrane region" description="Helical" evidence="12">
    <location>
        <begin position="766"/>
        <end position="785"/>
    </location>
</feature>
<keyword evidence="11 12" id="KW-0472">Membrane</keyword>
<dbReference type="FunFam" id="3.40.50.1000:FF:000028">
    <property type="entry name" value="Calcium-transporting P-type ATPase, putative"/>
    <property type="match status" value="1"/>
</dbReference>
<dbReference type="AlphaFoldDB" id="A0A3D1JGN3"/>
<evidence type="ECO:0000256" key="11">
    <source>
        <dbReference type="ARBA" id="ARBA00023136"/>
    </source>
</evidence>
<feature type="transmembrane region" description="Helical" evidence="12">
    <location>
        <begin position="813"/>
        <end position="833"/>
    </location>
</feature>
<dbReference type="InterPro" id="IPR008250">
    <property type="entry name" value="ATPase_P-typ_transduc_dom_A_sf"/>
</dbReference>
<feature type="transmembrane region" description="Helical" evidence="12">
    <location>
        <begin position="738"/>
        <end position="760"/>
    </location>
</feature>
<protein>
    <submittedName>
        <fullName evidence="14">ATPase</fullName>
    </submittedName>
</protein>
<dbReference type="Gene3D" id="3.40.1110.10">
    <property type="entry name" value="Calcium-transporting ATPase, cytoplasmic domain N"/>
    <property type="match status" value="1"/>
</dbReference>
<comment type="similarity">
    <text evidence="2">Belongs to the cation transport ATPase (P-type) (TC 3.A.3) family. Type IIA subfamily.</text>
</comment>
<dbReference type="PRINTS" id="PR00120">
    <property type="entry name" value="HATPASE"/>
</dbReference>
<evidence type="ECO:0000259" key="13">
    <source>
        <dbReference type="SMART" id="SM00831"/>
    </source>
</evidence>
<evidence type="ECO:0000256" key="7">
    <source>
        <dbReference type="ARBA" id="ARBA00022840"/>
    </source>
</evidence>
<dbReference type="SUPFAM" id="SSF81660">
    <property type="entry name" value="Metal cation-transporting ATPase, ATP-binding domain N"/>
    <property type="match status" value="1"/>
</dbReference>
<dbReference type="GO" id="GO:0016887">
    <property type="term" value="F:ATP hydrolysis activity"/>
    <property type="evidence" value="ECO:0007669"/>
    <property type="project" value="InterPro"/>
</dbReference>
<dbReference type="SMART" id="SM00831">
    <property type="entry name" value="Cation_ATPase_N"/>
    <property type="match status" value="1"/>
</dbReference>
<dbReference type="SFLD" id="SFLDS00003">
    <property type="entry name" value="Haloacid_Dehalogenase"/>
    <property type="match status" value="1"/>
</dbReference>
<dbReference type="InterPro" id="IPR023299">
    <property type="entry name" value="ATPase_P-typ_cyto_dom_N"/>
</dbReference>
<dbReference type="PANTHER" id="PTHR24093:SF506">
    <property type="entry name" value="CATION-TRANSPORTING ATPASE PMA1"/>
    <property type="match status" value="1"/>
</dbReference>
<proteinExistence type="inferred from homology"/>
<dbReference type="FunFam" id="2.70.150.10:FF:000016">
    <property type="entry name" value="Calcium-transporting P-type ATPase putative"/>
    <property type="match status" value="1"/>
</dbReference>
<gene>
    <name evidence="14" type="ORF">DEQ80_07820</name>
</gene>
<keyword evidence="7" id="KW-0067">ATP-binding</keyword>
<dbReference type="Pfam" id="PF00690">
    <property type="entry name" value="Cation_ATPase_N"/>
    <property type="match status" value="1"/>
</dbReference>
<dbReference type="InterPro" id="IPR006068">
    <property type="entry name" value="ATPase_P-typ_cation-transptr_C"/>
</dbReference>
<dbReference type="PRINTS" id="PR00119">
    <property type="entry name" value="CATATPASE"/>
</dbReference>
<dbReference type="NCBIfam" id="TIGR01494">
    <property type="entry name" value="ATPase_P-type"/>
    <property type="match status" value="3"/>
</dbReference>
<dbReference type="InterPro" id="IPR036412">
    <property type="entry name" value="HAD-like_sf"/>
</dbReference>
<name>A0A3D1JGN3_9CHLR</name>
<dbReference type="InterPro" id="IPR059000">
    <property type="entry name" value="ATPase_P-type_domA"/>
</dbReference>
<comment type="subcellular location">
    <subcellularLocation>
        <location evidence="1">Cell membrane</location>
        <topology evidence="1">Multi-pass membrane protein</topology>
    </subcellularLocation>
</comment>
<feature type="transmembrane region" description="Helical" evidence="12">
    <location>
        <begin position="917"/>
        <end position="936"/>
    </location>
</feature>
<dbReference type="PANTHER" id="PTHR24093">
    <property type="entry name" value="CATION TRANSPORTING ATPASE"/>
    <property type="match status" value="1"/>
</dbReference>
<organism evidence="14 15">
    <name type="scientific">Anaerolinea thermolimosa</name>
    <dbReference type="NCBI Taxonomy" id="229919"/>
    <lineage>
        <taxon>Bacteria</taxon>
        <taxon>Bacillati</taxon>
        <taxon>Chloroflexota</taxon>
        <taxon>Anaerolineae</taxon>
        <taxon>Anaerolineales</taxon>
        <taxon>Anaerolineaceae</taxon>
        <taxon>Anaerolinea</taxon>
    </lineage>
</organism>
<feature type="transmembrane region" description="Helical" evidence="12">
    <location>
        <begin position="839"/>
        <end position="858"/>
    </location>
</feature>
<evidence type="ECO:0000256" key="2">
    <source>
        <dbReference type="ARBA" id="ARBA00005675"/>
    </source>
</evidence>
<keyword evidence="3" id="KW-1003">Cell membrane</keyword>
<dbReference type="SUPFAM" id="SSF81665">
    <property type="entry name" value="Calcium ATPase, transmembrane domain M"/>
    <property type="match status" value="1"/>
</dbReference>
<sequence length="942" mass="102114">MEKQVVPASRDSSGEVSITWHAMSANEVIRTLSTHLGEGLTSEEAARRLEQYGPNQLAEKPRPSFFQLVLSQLNNFVVILLIVAAVVSALLGEWVEAAAILAIVVLNAILGVVQESRAEEALAALKKMAAPEAQVLRDGRRVTLPAWQLVPGDIVFLEAGNYVPADVRLLEAVNLRVEEAALTGESVPVSKVAVDHIAADAALGDRKNTAFMGTLVSYGRGKGVVVATGMRTQLGLIAGMLQSVEEEETPLQQRLDQLGKTLGWGALAVCGLVFVVGIARELLDGQFNLSALVEMFMIAVSLAIAAVPEGLPAIVTISLALGMREMVRRHALIRRLASVETLGSATVICSDKTGTLTQNAMTVTRLWVDGVTLEVTGSGYNTSGEFLRDGQKVDLHEYPAATTALWVGTLNNDAQLEPLEGENGSGSVRIIGDPTEGSILVAAAKAGIFQGELGAHYPRSQEIPFDSARKRMVTVHHIEEVIPEDSSPIYNGHVRQWYAVVVKGAPDVVLELCSHYQDLQDHPQPLTAEKRQQILAANDAMTRDALRVLGLAYRLVPVLPEEIQSETLEKDLIFVGLVGMIDPARAEVRPALEKARKAGIRTIMITGDYPNTARAIGESIGLLKPGRQVLTGPQIVEMDDATLIREIERTDVFARVSPEHKMRIVDALRANHEVVAMTGDGVNDAPAIKRADIGVAMGITGTDVAKETADMVLTDDNYASIVAAIEQGRIIYSNIRKFVYYLLSCNLAEIATIFLSTVVIGKSALTALQLLWLNLVTDGAPALALGTEKGDPDIMEQPPRPPQEPIINRNMQIGIGFQTLAITAVTLLAFWIGSTDPQHHLYAQTMAFVTLSVSELLRAYTARSEYYPLLKIGLFSNRWMNLAVLSSLVLILAVVYLPFLQDVFGTEALGWPQWADILPLVVVPSVVAELTKVFFLRRMRRG</sequence>
<dbReference type="SFLD" id="SFLDF00027">
    <property type="entry name" value="p-type_atpase"/>
    <property type="match status" value="1"/>
</dbReference>
<evidence type="ECO:0000256" key="4">
    <source>
        <dbReference type="ARBA" id="ARBA00022692"/>
    </source>
</evidence>
<feature type="transmembrane region" description="Helical" evidence="12">
    <location>
        <begin position="262"/>
        <end position="283"/>
    </location>
</feature>
<dbReference type="Pfam" id="PF00689">
    <property type="entry name" value="Cation_ATPase_C"/>
    <property type="match status" value="1"/>
</dbReference>
<feature type="transmembrane region" description="Helical" evidence="12">
    <location>
        <begin position="97"/>
        <end position="113"/>
    </location>
</feature>
<feature type="transmembrane region" description="Helical" evidence="12">
    <location>
        <begin position="879"/>
        <end position="897"/>
    </location>
</feature>
<evidence type="ECO:0000256" key="3">
    <source>
        <dbReference type="ARBA" id="ARBA00022475"/>
    </source>
</evidence>
<dbReference type="Gene3D" id="2.70.150.10">
    <property type="entry name" value="Calcium-transporting ATPase, cytoplasmic transduction domain A"/>
    <property type="match status" value="1"/>
</dbReference>
<feature type="transmembrane region" description="Helical" evidence="12">
    <location>
        <begin position="65"/>
        <end position="91"/>
    </location>
</feature>
<reference evidence="14 15" key="1">
    <citation type="journal article" date="2018" name="Nat. Biotechnol.">
        <title>A standardized bacterial taxonomy based on genome phylogeny substantially revises the tree of life.</title>
        <authorList>
            <person name="Parks D.H."/>
            <person name="Chuvochina M."/>
            <person name="Waite D.W."/>
            <person name="Rinke C."/>
            <person name="Skarshewski A."/>
            <person name="Chaumeil P.A."/>
            <person name="Hugenholtz P."/>
        </authorList>
    </citation>
    <scope>NUCLEOTIDE SEQUENCE [LARGE SCALE GENOMIC DNA]</scope>
    <source>
        <strain evidence="14">UBA8781</strain>
    </source>
</reference>
<evidence type="ECO:0000256" key="6">
    <source>
        <dbReference type="ARBA" id="ARBA00022741"/>
    </source>
</evidence>
<dbReference type="GO" id="GO:0140352">
    <property type="term" value="P:export from cell"/>
    <property type="evidence" value="ECO:0007669"/>
    <property type="project" value="UniProtKB-ARBA"/>
</dbReference>
<dbReference type="InterPro" id="IPR044492">
    <property type="entry name" value="P_typ_ATPase_HD_dom"/>
</dbReference>
<keyword evidence="10 12" id="KW-1133">Transmembrane helix</keyword>
<dbReference type="GO" id="GO:0046872">
    <property type="term" value="F:metal ion binding"/>
    <property type="evidence" value="ECO:0007669"/>
    <property type="project" value="UniProtKB-KW"/>
</dbReference>
<keyword evidence="4 12" id="KW-0812">Transmembrane</keyword>
<evidence type="ECO:0000256" key="8">
    <source>
        <dbReference type="ARBA" id="ARBA00022842"/>
    </source>
</evidence>
<feature type="domain" description="Cation-transporting P-type ATPase N-terminal" evidence="13">
    <location>
        <begin position="19"/>
        <end position="93"/>
    </location>
</feature>
<feature type="transmembrane region" description="Helical" evidence="12">
    <location>
        <begin position="295"/>
        <end position="321"/>
    </location>
</feature>
<dbReference type="GO" id="GO:0005524">
    <property type="term" value="F:ATP binding"/>
    <property type="evidence" value="ECO:0007669"/>
    <property type="project" value="UniProtKB-KW"/>
</dbReference>
<evidence type="ECO:0000256" key="9">
    <source>
        <dbReference type="ARBA" id="ARBA00022967"/>
    </source>
</evidence>
<dbReference type="Pfam" id="PF13246">
    <property type="entry name" value="Cation_ATPase"/>
    <property type="match status" value="1"/>
</dbReference>
<dbReference type="InterPro" id="IPR004014">
    <property type="entry name" value="ATPase_P-typ_cation-transptr_N"/>
</dbReference>
<dbReference type="GO" id="GO:0005886">
    <property type="term" value="C:plasma membrane"/>
    <property type="evidence" value="ECO:0007669"/>
    <property type="project" value="UniProtKB-SubCell"/>
</dbReference>
<evidence type="ECO:0000256" key="12">
    <source>
        <dbReference type="SAM" id="Phobius"/>
    </source>
</evidence>
<dbReference type="STRING" id="229919.GCA_001050195_03314"/>
<evidence type="ECO:0000256" key="5">
    <source>
        <dbReference type="ARBA" id="ARBA00022723"/>
    </source>
</evidence>
<dbReference type="SFLD" id="SFLDG00002">
    <property type="entry name" value="C1.7:_P-type_atpase_like"/>
    <property type="match status" value="1"/>
</dbReference>
<dbReference type="Proteomes" id="UP000264141">
    <property type="component" value="Unassembled WGS sequence"/>
</dbReference>